<dbReference type="InterPro" id="IPR051731">
    <property type="entry name" value="DENND11/AVL9_GEFs"/>
</dbReference>
<organism evidence="4 5">
    <name type="scientific">Cryptococcus tetragattii IND107</name>
    <dbReference type="NCBI Taxonomy" id="1296105"/>
    <lineage>
        <taxon>Eukaryota</taxon>
        <taxon>Fungi</taxon>
        <taxon>Dikarya</taxon>
        <taxon>Basidiomycota</taxon>
        <taxon>Agaricomycotina</taxon>
        <taxon>Tremellomycetes</taxon>
        <taxon>Tremellales</taxon>
        <taxon>Cryptococcaceae</taxon>
        <taxon>Cryptococcus</taxon>
        <taxon>Cryptococcus gattii species complex</taxon>
    </lineage>
</organism>
<keyword evidence="5" id="KW-1185">Reference proteome</keyword>
<name>A0ABR3BP52_9TREE</name>
<feature type="compositionally biased region" description="Low complexity" evidence="2">
    <location>
        <begin position="747"/>
        <end position="756"/>
    </location>
</feature>
<dbReference type="RefSeq" id="XP_066612938.1">
    <property type="nucleotide sequence ID" value="XM_066758490.1"/>
</dbReference>
<feature type="compositionally biased region" description="Low complexity" evidence="2">
    <location>
        <begin position="680"/>
        <end position="695"/>
    </location>
</feature>
<evidence type="ECO:0000256" key="2">
    <source>
        <dbReference type="SAM" id="MobiDB-lite"/>
    </source>
</evidence>
<comment type="similarity">
    <text evidence="1">Belongs to the AVL9 family.</text>
</comment>
<feature type="region of interest" description="Disordered" evidence="2">
    <location>
        <begin position="1"/>
        <end position="75"/>
    </location>
</feature>
<dbReference type="EMBL" id="ATAM02000007">
    <property type="protein sequence ID" value="KAL0246977.1"/>
    <property type="molecule type" value="Genomic_DNA"/>
</dbReference>
<evidence type="ECO:0000313" key="5">
    <source>
        <dbReference type="Proteomes" id="UP000054399"/>
    </source>
</evidence>
<protein>
    <recommendedName>
        <fullName evidence="3">UDENN domain-containing protein</fullName>
    </recommendedName>
</protein>
<feature type="region of interest" description="Disordered" evidence="2">
    <location>
        <begin position="502"/>
        <end position="549"/>
    </location>
</feature>
<feature type="region of interest" description="Disordered" evidence="2">
    <location>
        <begin position="657"/>
        <end position="702"/>
    </location>
</feature>
<reference evidence="4" key="2">
    <citation type="submission" date="2024-01" db="EMBL/GenBank/DDBJ databases">
        <title>Comparative genomics of Cryptococcus and Kwoniella reveals pathogenesis evolution and contrasting modes of karyotype evolution via chromosome fusion or intercentromeric recombination.</title>
        <authorList>
            <person name="Coelho M.A."/>
            <person name="David-Palma M."/>
            <person name="Shea T."/>
            <person name="Bowers K."/>
            <person name="Mcginley-Smith S."/>
            <person name="Mohammad A.W."/>
            <person name="Gnirke A."/>
            <person name="Yurkov A.M."/>
            <person name="Nowrousian M."/>
            <person name="Sun S."/>
            <person name="Cuomo C.A."/>
            <person name="Heitman J."/>
        </authorList>
    </citation>
    <scope>NUCLEOTIDE SEQUENCE</scope>
    <source>
        <strain evidence="4">IND107</strain>
    </source>
</reference>
<dbReference type="Pfam" id="PF09794">
    <property type="entry name" value="Avl9"/>
    <property type="match status" value="1"/>
</dbReference>
<dbReference type="Proteomes" id="UP000054399">
    <property type="component" value="Unassembled WGS sequence"/>
</dbReference>
<reference evidence="4" key="1">
    <citation type="submission" date="2015-01" db="EMBL/GenBank/DDBJ databases">
        <authorList>
            <consortium name="The Broad Institute Genomics Platform"/>
            <person name="Cuomo C."/>
            <person name="Litvintseva A."/>
            <person name="Chen Y."/>
            <person name="Heitman J."/>
            <person name="Sun S."/>
            <person name="Springer D."/>
            <person name="Dromer F."/>
            <person name="Young S."/>
            <person name="Zeng Q."/>
            <person name="Gargeya S."/>
            <person name="Abouelleil A."/>
            <person name="Alvarado L."/>
            <person name="Chapman S.B."/>
            <person name="Gainer-Dewar J."/>
            <person name="Goldberg J."/>
            <person name="Griggs A."/>
            <person name="Gujja S."/>
            <person name="Hansen M."/>
            <person name="Howarth C."/>
            <person name="Imamovic A."/>
            <person name="Larimer J."/>
            <person name="Murphy C."/>
            <person name="Naylor J."/>
            <person name="Pearson M."/>
            <person name="Priest M."/>
            <person name="Roberts A."/>
            <person name="Saif S."/>
            <person name="Shea T."/>
            <person name="Sykes S."/>
            <person name="Wortman J."/>
            <person name="Nusbaum C."/>
            <person name="Birren B."/>
        </authorList>
    </citation>
    <scope>NUCLEOTIDE SEQUENCE</scope>
    <source>
        <strain evidence="4">IND107</strain>
    </source>
</reference>
<dbReference type="PANTHER" id="PTHR31017">
    <property type="entry name" value="LATE SECRETORY PATHWAY PROTEIN AVL9-RELATED"/>
    <property type="match status" value="1"/>
</dbReference>
<gene>
    <name evidence="4" type="ORF">I308_104009</name>
</gene>
<feature type="compositionally biased region" description="Polar residues" evidence="2">
    <location>
        <begin position="528"/>
        <end position="537"/>
    </location>
</feature>
<dbReference type="GeneID" id="91990865"/>
<feature type="region of interest" description="Disordered" evidence="2">
    <location>
        <begin position="728"/>
        <end position="771"/>
    </location>
</feature>
<comment type="caution">
    <text evidence="4">The sequence shown here is derived from an EMBL/GenBank/DDBJ whole genome shotgun (WGS) entry which is preliminary data.</text>
</comment>
<feature type="compositionally biased region" description="Low complexity" evidence="2">
    <location>
        <begin position="47"/>
        <end position="72"/>
    </location>
</feature>
<sequence>MPESPRISSSAFDLDGPSSTNVNDNLDVLETIDLNDNNGSSIDPWKASEASTSAPSPSRGTSYTTFSHSSSHQELSNDTVNLEETDFSAISTGTPAKTSLPVHWVNNGETPTVLGIAVVDFNHLIGPTVEYAFPPSLQNALSVDENLTKELPFLALPDGAHLSEEDYSYFHCTFSPSNDHSQQHNAETNIPTNQTLFGISCNRQLASSELHHRPSDVTRSMVQKAVVVIASHPIFGVIRDRLGVVTRAYFAQRDFAETKLLEDFYTSLETSLEGKSGEEAIYMGTSLRELVHKFRHRTLVLLKMLMLQKRIMLFGYPVEKLCTYQYSLVSLIPGLLLNLRDSGSPALDQKTSKVRPTSLRTSDRTSLLRFMGLPLRIFSHDAFFQPYMPLQQMDMLAAKSWLVGTTNQIVTQQRECRYDLLVNIDSNTFTFPDPKLERVVGLTPADRRWMDDVVQTVEESWSLSEGERPSYRGSDDDLRARFEEYILSALSSIKYSNYLSQTNPNSPPLSTPSSNIPSSSSINARNSMNQDPNQQGLVTAGSGGTKEGAEAIRDFGDGWVGVFRGTKVYEFWNGSTDETLFDIHEPRHPCEGKVNVVSDLSLRISEGLHDLRLDEQLGPTREALSSAFSAGSSSLFRAFDGVRSEVSNRLREREEAAAAGRARQSVNNNTDPFKNRTQKPFSSDTPTTFTSNTSPAQAQVQTQPVENIRATLGGIGSGIGGFFSSRISSFKNPSPTPTTPKGLRPMSLSSSASTGSLKGMARLNTPERQGK</sequence>
<feature type="compositionally biased region" description="Polar residues" evidence="2">
    <location>
        <begin position="1"/>
        <end position="24"/>
    </location>
</feature>
<evidence type="ECO:0000259" key="3">
    <source>
        <dbReference type="PROSITE" id="PS50211"/>
    </source>
</evidence>
<dbReference type="PROSITE" id="PS50211">
    <property type="entry name" value="DENN"/>
    <property type="match status" value="1"/>
</dbReference>
<dbReference type="InterPro" id="IPR018307">
    <property type="entry name" value="ABL9/DENND6_dom"/>
</dbReference>
<feature type="domain" description="UDENN" evidence="3">
    <location>
        <begin position="114"/>
        <end position="568"/>
    </location>
</feature>
<proteinExistence type="inferred from homology"/>
<dbReference type="PANTHER" id="PTHR31017:SF1">
    <property type="entry name" value="LATE SECRETORY PATHWAY PROTEIN AVL9 HOMOLOG"/>
    <property type="match status" value="1"/>
</dbReference>
<evidence type="ECO:0000313" key="4">
    <source>
        <dbReference type="EMBL" id="KAL0246977.1"/>
    </source>
</evidence>
<feature type="compositionally biased region" description="Low complexity" evidence="2">
    <location>
        <begin position="511"/>
        <end position="527"/>
    </location>
</feature>
<accession>A0ABR3BP52</accession>
<dbReference type="InterPro" id="IPR037516">
    <property type="entry name" value="Tripartite_DENN"/>
</dbReference>
<evidence type="ECO:0000256" key="1">
    <source>
        <dbReference type="ARBA" id="ARBA00038178"/>
    </source>
</evidence>